<name>A0ACB9HL28_9ASTR</name>
<reference evidence="1 2" key="2">
    <citation type="journal article" date="2022" name="Mol. Ecol. Resour.">
        <title>The genomes of chicory, endive, great burdock and yacon provide insights into Asteraceae paleo-polyploidization history and plant inulin production.</title>
        <authorList>
            <person name="Fan W."/>
            <person name="Wang S."/>
            <person name="Wang H."/>
            <person name="Wang A."/>
            <person name="Jiang F."/>
            <person name="Liu H."/>
            <person name="Zhao H."/>
            <person name="Xu D."/>
            <person name="Zhang Y."/>
        </authorList>
    </citation>
    <scope>NUCLEOTIDE SEQUENCE [LARGE SCALE GENOMIC DNA]</scope>
    <source>
        <strain evidence="2">cv. Yunnan</strain>
        <tissue evidence="1">Leaves</tissue>
    </source>
</reference>
<accession>A0ACB9HL28</accession>
<comment type="caution">
    <text evidence="1">The sequence shown here is derived from an EMBL/GenBank/DDBJ whole genome shotgun (WGS) entry which is preliminary data.</text>
</comment>
<gene>
    <name evidence="1" type="ORF">L1987_39322</name>
</gene>
<sequence length="1216" mass="138903">MMLPSSSKTVSHHYDVFMSFRGEDTRNGFTSHLYDALTRNDIRTYKDDKTLEIGRPIASEFLEAIETSAIAVVVLSREFATSKWCLEEIAKIAECLKRGKLIVIPIFYHVSPSDVRHQSNCFAQGFADHEADPAIATQKVDTWRAAFGQVGAISGLHVTQDMDEAEVVRKIVSKILRDMPGPMPLDLPNSLVGIKSRVDEVKRILRMESSEVLFIGICGMSGIGRNKDLVKDILTNIGLYAEHGITDLINKCLITINLEDSVWMHDLLQQMCWKILCTESDLKHIAIKSHEDVVEVLSNNPEGTHIVEVINQESYKGEVNDSFIIDPMHFSKMKKLKFLRISNVHFPRGLGYLSNDLRILEWYGCSLKSLPSMFRPTHIYELEMCSSKLKTLWKKDLELPNLRSVNLSFSTNLTEIPDLTSTSNLVKLNLEGCTSLTWLHASVLLHKRLRYLNLIGCTCLENLGKSCMEMETLEALLLSGCSKLEYIPEFGKNMKRLEHLYVDGTRIKKLPENIGEMCDLRNLDASGTFIEELPSSIYHLRKLRLLCLNRCRLSFKTGCFLNPSLDTLSSGLKEVDLSYCNLSVVPDGIGLLCHLITLDLSGNEFVSLPASIGLLSKLRMLCLNDCKRLQSLPKLSLVDNDMDYGPRSRFNYYVSTEGVDVSKFHASNYNNRPTVSCLNCPKLAVDKRGSYLAEKILNSYLELRTKYWMIPEAVFEIVGAGSEIPSGFVQPGSDGLILEGPWIGVAICAVISVHNFDVYMESKYTVTAHIHLGWKHWKISVPINFMVAELETQLVFYWTEADDLQRIVGSSKKSNFGVSFSVDPEDSNLHVTEFGVSFIHKEYIMRLKQHEYSINRLHKVYLQNLVFYYNLFSQYIASCEDDRTRKIVDFIFDYQRQQGSLQGIYQISKALLEFSQDLFQFNVYKKDRRDNEYFERYCVASLGASVLFKDFVGSVKDINDGWLSVKLALEQIIVKSRADGYSNREMLQHLNDLEAAHSVEFSDKFIELSDKVFWRIIPFWDRYIRYDLKKVFTKMSSITIAGIICMMANTGYLEHLKLKGTKDEILTSLRPHPYIDFKTLWASGPSTLETHNNELQVSEFYDNGILLQKMMNKMGRSSCLTKENEEEMMSVIDKLQNNIHKVSNTIQDMNSYADQYSHNIGKAAKKHFKSFSKPPSDDDIMSMLLLFNKKLDVTFSFNIVSVRGILFHMYRLFNKN</sequence>
<keyword evidence="2" id="KW-1185">Reference proteome</keyword>
<evidence type="ECO:0000313" key="1">
    <source>
        <dbReference type="EMBL" id="KAI3796644.1"/>
    </source>
</evidence>
<dbReference type="EMBL" id="CM042029">
    <property type="protein sequence ID" value="KAI3796644.1"/>
    <property type="molecule type" value="Genomic_DNA"/>
</dbReference>
<protein>
    <submittedName>
        <fullName evidence="1">Uncharacterized protein</fullName>
    </submittedName>
</protein>
<reference evidence="2" key="1">
    <citation type="journal article" date="2022" name="Mol. Ecol. Resour.">
        <title>The genomes of chicory, endive, great burdock and yacon provide insights into Asteraceae palaeo-polyploidization history and plant inulin production.</title>
        <authorList>
            <person name="Fan W."/>
            <person name="Wang S."/>
            <person name="Wang H."/>
            <person name="Wang A."/>
            <person name="Jiang F."/>
            <person name="Liu H."/>
            <person name="Zhao H."/>
            <person name="Xu D."/>
            <person name="Zhang Y."/>
        </authorList>
    </citation>
    <scope>NUCLEOTIDE SEQUENCE [LARGE SCALE GENOMIC DNA]</scope>
    <source>
        <strain evidence="2">cv. Yunnan</strain>
    </source>
</reference>
<dbReference type="Proteomes" id="UP001056120">
    <property type="component" value="Linkage Group LG12"/>
</dbReference>
<organism evidence="1 2">
    <name type="scientific">Smallanthus sonchifolius</name>
    <dbReference type="NCBI Taxonomy" id="185202"/>
    <lineage>
        <taxon>Eukaryota</taxon>
        <taxon>Viridiplantae</taxon>
        <taxon>Streptophyta</taxon>
        <taxon>Embryophyta</taxon>
        <taxon>Tracheophyta</taxon>
        <taxon>Spermatophyta</taxon>
        <taxon>Magnoliopsida</taxon>
        <taxon>eudicotyledons</taxon>
        <taxon>Gunneridae</taxon>
        <taxon>Pentapetalae</taxon>
        <taxon>asterids</taxon>
        <taxon>campanulids</taxon>
        <taxon>Asterales</taxon>
        <taxon>Asteraceae</taxon>
        <taxon>Asteroideae</taxon>
        <taxon>Heliantheae alliance</taxon>
        <taxon>Millerieae</taxon>
        <taxon>Smallanthus</taxon>
    </lineage>
</organism>
<proteinExistence type="predicted"/>
<evidence type="ECO:0000313" key="2">
    <source>
        <dbReference type="Proteomes" id="UP001056120"/>
    </source>
</evidence>